<protein>
    <submittedName>
        <fullName evidence="2">RidA family protein</fullName>
    </submittedName>
</protein>
<dbReference type="PANTHER" id="PTHR11803">
    <property type="entry name" value="2-IMINOBUTANOATE/2-IMINOPROPANOATE DEAMINASE RIDA"/>
    <property type="match status" value="1"/>
</dbReference>
<dbReference type="Proteomes" id="UP000727993">
    <property type="component" value="Unassembled WGS sequence"/>
</dbReference>
<proteinExistence type="inferred from homology"/>
<dbReference type="InterPro" id="IPR019897">
    <property type="entry name" value="RidA_CS"/>
</dbReference>
<comment type="caution">
    <text evidence="2">The sequence shown here is derived from an EMBL/GenBank/DDBJ whole genome shotgun (WGS) entry which is preliminary data.</text>
</comment>
<dbReference type="PANTHER" id="PTHR11803:SF39">
    <property type="entry name" value="2-IMINOBUTANOATE_2-IMINOPROPANOATE DEAMINASE"/>
    <property type="match status" value="1"/>
</dbReference>
<dbReference type="AlphaFoldDB" id="A0A936ND89"/>
<dbReference type="GO" id="GO:0005829">
    <property type="term" value="C:cytosol"/>
    <property type="evidence" value="ECO:0007669"/>
    <property type="project" value="TreeGrafter"/>
</dbReference>
<dbReference type="EMBL" id="JADJZA010000006">
    <property type="protein sequence ID" value="MBK9296902.1"/>
    <property type="molecule type" value="Genomic_DNA"/>
</dbReference>
<dbReference type="Gene3D" id="3.30.1330.40">
    <property type="entry name" value="RutC-like"/>
    <property type="match status" value="1"/>
</dbReference>
<evidence type="ECO:0000313" key="3">
    <source>
        <dbReference type="Proteomes" id="UP000727993"/>
    </source>
</evidence>
<organism evidence="2 3">
    <name type="scientific">Candidatus Neomicrothrix subdominans</name>
    <dbReference type="NCBI Taxonomy" id="2954438"/>
    <lineage>
        <taxon>Bacteria</taxon>
        <taxon>Bacillati</taxon>
        <taxon>Actinomycetota</taxon>
        <taxon>Acidimicrobiia</taxon>
        <taxon>Acidimicrobiales</taxon>
        <taxon>Microthrixaceae</taxon>
        <taxon>Candidatus Neomicrothrix</taxon>
    </lineage>
</organism>
<dbReference type="GO" id="GO:0019239">
    <property type="term" value="F:deaminase activity"/>
    <property type="evidence" value="ECO:0007669"/>
    <property type="project" value="TreeGrafter"/>
</dbReference>
<evidence type="ECO:0000313" key="2">
    <source>
        <dbReference type="EMBL" id="MBK9296902.1"/>
    </source>
</evidence>
<dbReference type="InterPro" id="IPR035959">
    <property type="entry name" value="RutC-like_sf"/>
</dbReference>
<dbReference type="PROSITE" id="PS01094">
    <property type="entry name" value="UPF0076"/>
    <property type="match status" value="1"/>
</dbReference>
<sequence length="126" mass="13308">MSDTPIGPYSPWVRAGEWVILSGQIGMIDNTMADGLGPQCDAALANLGLRLAEAGLVPTDVVKTTVFMVSMNDYGVINEHYAAFFDGHRPARSAVAVSALPAGALVEIEAWAHAPLGDRERSATAR</sequence>
<dbReference type="InterPro" id="IPR006175">
    <property type="entry name" value="YjgF/YER057c/UK114"/>
</dbReference>
<dbReference type="SUPFAM" id="SSF55298">
    <property type="entry name" value="YjgF-like"/>
    <property type="match status" value="1"/>
</dbReference>
<gene>
    <name evidence="2" type="ORF">IPN02_08705</name>
</gene>
<dbReference type="CDD" id="cd00448">
    <property type="entry name" value="YjgF_YER057c_UK114_family"/>
    <property type="match status" value="1"/>
</dbReference>
<evidence type="ECO:0000256" key="1">
    <source>
        <dbReference type="ARBA" id="ARBA00010552"/>
    </source>
</evidence>
<dbReference type="Pfam" id="PF01042">
    <property type="entry name" value="Ribonuc_L-PSP"/>
    <property type="match status" value="1"/>
</dbReference>
<reference evidence="2 3" key="1">
    <citation type="submission" date="2020-10" db="EMBL/GenBank/DDBJ databases">
        <title>Connecting structure to function with the recovery of over 1000 high-quality activated sludge metagenome-assembled genomes encoding full-length rRNA genes using long-read sequencing.</title>
        <authorList>
            <person name="Singleton C.M."/>
            <person name="Petriglieri F."/>
            <person name="Kristensen J.M."/>
            <person name="Kirkegaard R.H."/>
            <person name="Michaelsen T.Y."/>
            <person name="Andersen M.H."/>
            <person name="Karst S.M."/>
            <person name="Dueholm M.S."/>
            <person name="Nielsen P.H."/>
            <person name="Albertsen M."/>
        </authorList>
    </citation>
    <scope>NUCLEOTIDE SEQUENCE [LARGE SCALE GENOMIC DNA]</scope>
    <source>
        <strain evidence="2">Lyne_18-Q3-R50-59_MAXAC.006</strain>
    </source>
</reference>
<accession>A0A936ND89</accession>
<comment type="similarity">
    <text evidence="1">Belongs to the RutC family.</text>
</comment>
<name>A0A936ND89_9ACTN</name>